<dbReference type="CDD" id="cd07983">
    <property type="entry name" value="LPLAT_DUF374-like"/>
    <property type="match status" value="1"/>
</dbReference>
<dbReference type="Proteomes" id="UP001144372">
    <property type="component" value="Unassembled WGS sequence"/>
</dbReference>
<feature type="domain" description="DUF374" evidence="1">
    <location>
        <begin position="1"/>
        <end position="58"/>
    </location>
</feature>
<dbReference type="EMBL" id="BSDR01000001">
    <property type="protein sequence ID" value="GLI32683.1"/>
    <property type="molecule type" value="Genomic_DNA"/>
</dbReference>
<name>A0A9W6CZT7_9BACT</name>
<comment type="caution">
    <text evidence="2">The sequence shown here is derived from an EMBL/GenBank/DDBJ whole genome shotgun (WGS) entry which is preliminary data.</text>
</comment>
<organism evidence="2 3">
    <name type="scientific">Desulforhabdus amnigena</name>
    <dbReference type="NCBI Taxonomy" id="40218"/>
    <lineage>
        <taxon>Bacteria</taxon>
        <taxon>Pseudomonadati</taxon>
        <taxon>Thermodesulfobacteriota</taxon>
        <taxon>Syntrophobacteria</taxon>
        <taxon>Syntrophobacterales</taxon>
        <taxon>Syntrophobacteraceae</taxon>
        <taxon>Desulforhabdus</taxon>
    </lineage>
</organism>
<accession>A0A9W6CZT7</accession>
<reference evidence="2" key="1">
    <citation type="submission" date="2022-12" db="EMBL/GenBank/DDBJ databases">
        <title>Reference genome sequencing for broad-spectrum identification of bacterial and archaeal isolates by mass spectrometry.</title>
        <authorList>
            <person name="Sekiguchi Y."/>
            <person name="Tourlousse D.M."/>
        </authorList>
    </citation>
    <scope>NUCLEOTIDE SEQUENCE</scope>
    <source>
        <strain evidence="2">ASRB1</strain>
    </source>
</reference>
<gene>
    <name evidence="2" type="ORF">DAMNIGENAA_01160</name>
</gene>
<dbReference type="Pfam" id="PF04028">
    <property type="entry name" value="DUF374"/>
    <property type="match status" value="1"/>
</dbReference>
<evidence type="ECO:0000259" key="1">
    <source>
        <dbReference type="Pfam" id="PF04028"/>
    </source>
</evidence>
<protein>
    <recommendedName>
        <fullName evidence="1">DUF374 domain-containing protein</fullName>
    </recommendedName>
</protein>
<evidence type="ECO:0000313" key="2">
    <source>
        <dbReference type="EMBL" id="GLI32683.1"/>
    </source>
</evidence>
<dbReference type="InterPro" id="IPR007172">
    <property type="entry name" value="DUF374"/>
</dbReference>
<proteinExistence type="predicted"/>
<keyword evidence="3" id="KW-1185">Reference proteome</keyword>
<evidence type="ECO:0000313" key="3">
    <source>
        <dbReference type="Proteomes" id="UP001144372"/>
    </source>
</evidence>
<dbReference type="SUPFAM" id="SSF69593">
    <property type="entry name" value="Glycerol-3-phosphate (1)-acyltransferase"/>
    <property type="match status" value="1"/>
</dbReference>
<dbReference type="AlphaFoldDB" id="A0A9W6CZT7"/>
<sequence>MVSRSRDGEWAARVLKHLGYKSFRGSPGKGGATALRRIIAEIKRGPGGGFVADGSKGPPLVAQKGILLLARYTEAPLVPVSVAADPCWRFHSWDRTLLAKPFSRVVLAFGPPLWVPRNMSAEQMDRKRLELENTLNDLTRKAEEAL</sequence>